<dbReference type="InterPro" id="IPR015655">
    <property type="entry name" value="PP2C"/>
</dbReference>
<dbReference type="AlphaFoldDB" id="A0A9P1FZK3"/>
<feature type="compositionally biased region" description="Basic and acidic residues" evidence="1">
    <location>
        <begin position="61"/>
        <end position="71"/>
    </location>
</feature>
<keyword evidence="6" id="KW-1185">Reference proteome</keyword>
<dbReference type="PANTHER" id="PTHR47992">
    <property type="entry name" value="PROTEIN PHOSPHATASE"/>
    <property type="match status" value="1"/>
</dbReference>
<evidence type="ECO:0000256" key="1">
    <source>
        <dbReference type="SAM" id="MobiDB-lite"/>
    </source>
</evidence>
<dbReference type="EMBL" id="CAMXCT010001714">
    <property type="protein sequence ID" value="CAI3992450.1"/>
    <property type="molecule type" value="Genomic_DNA"/>
</dbReference>
<evidence type="ECO:0000313" key="4">
    <source>
        <dbReference type="EMBL" id="CAI3992450.1"/>
    </source>
</evidence>
<reference evidence="4" key="1">
    <citation type="submission" date="2022-10" db="EMBL/GenBank/DDBJ databases">
        <authorList>
            <person name="Chen Y."/>
            <person name="Dougan E. K."/>
            <person name="Chan C."/>
            <person name="Rhodes N."/>
            <person name="Thang M."/>
        </authorList>
    </citation>
    <scope>NUCLEOTIDE SEQUENCE</scope>
</reference>
<dbReference type="InterPro" id="IPR008160">
    <property type="entry name" value="Collagen"/>
</dbReference>
<feature type="compositionally biased region" description="Low complexity" evidence="1">
    <location>
        <begin position="86"/>
        <end position="115"/>
    </location>
</feature>
<dbReference type="SUPFAM" id="SSF81606">
    <property type="entry name" value="PP2C-like"/>
    <property type="match status" value="1"/>
</dbReference>
<accession>A0A9P1FZK3</accession>
<dbReference type="PROSITE" id="PS51746">
    <property type="entry name" value="PPM_2"/>
    <property type="match status" value="1"/>
</dbReference>
<dbReference type="Pfam" id="PF01391">
    <property type="entry name" value="Collagen"/>
    <property type="match status" value="1"/>
</dbReference>
<dbReference type="Pfam" id="PF00481">
    <property type="entry name" value="PP2C"/>
    <property type="match status" value="1"/>
</dbReference>
<feature type="compositionally biased region" description="Pro residues" evidence="1">
    <location>
        <begin position="116"/>
        <end position="126"/>
    </location>
</feature>
<feature type="domain" description="PPM-type phosphatase" evidence="3">
    <location>
        <begin position="1"/>
        <end position="271"/>
    </location>
</feature>
<feature type="signal peptide" evidence="2">
    <location>
        <begin position="1"/>
        <end position="17"/>
    </location>
</feature>
<dbReference type="OrthoDB" id="10264738at2759"/>
<comment type="caution">
    <text evidence="4">The sequence shown here is derived from an EMBL/GenBank/DDBJ whole genome shotgun (WGS) entry which is preliminary data.</text>
</comment>
<feature type="chain" id="PRO_5043272352" evidence="2">
    <location>
        <begin position="18"/>
        <end position="271"/>
    </location>
</feature>
<dbReference type="Proteomes" id="UP001152797">
    <property type="component" value="Unassembled WGS sequence"/>
</dbReference>
<dbReference type="Gene3D" id="3.60.40.10">
    <property type="entry name" value="PPM-type phosphatase domain"/>
    <property type="match status" value="1"/>
</dbReference>
<sequence length="271" mass="29153">MRFVYDVLLSLIHLTAAWPITRHSLQISDQPRLVRKETHGHGDADSFASLDDDGSVSWLEERTRPRLKTREAVIGAEGPKGDQGDPGDPGVKGPTGKKGPQGDRGPQGQQGDPGEPGTPPEIPTPPAGSADVNMIGAAVAIHITVLGILYMQVQSKMDDAKPKKAMDTEGTEAEGFEEGEVVEEEAVAEEQPEEAEAVDSFIILACDGVWDVINDQQAVQLVLESMRELTPIARQLEADGRSMAEILARMLVEEALARGSNDNISCLVIFL</sequence>
<dbReference type="EMBL" id="CAMXCT030001714">
    <property type="protein sequence ID" value="CAL4779762.1"/>
    <property type="molecule type" value="Genomic_DNA"/>
</dbReference>
<protein>
    <submittedName>
        <fullName evidence="5">PP2C-like domain-containing protein R307</fullName>
    </submittedName>
</protein>
<organism evidence="4">
    <name type="scientific">Cladocopium goreaui</name>
    <dbReference type="NCBI Taxonomy" id="2562237"/>
    <lineage>
        <taxon>Eukaryota</taxon>
        <taxon>Sar</taxon>
        <taxon>Alveolata</taxon>
        <taxon>Dinophyceae</taxon>
        <taxon>Suessiales</taxon>
        <taxon>Symbiodiniaceae</taxon>
        <taxon>Cladocopium</taxon>
    </lineage>
</organism>
<reference evidence="5 6" key="2">
    <citation type="submission" date="2024-05" db="EMBL/GenBank/DDBJ databases">
        <authorList>
            <person name="Chen Y."/>
            <person name="Shah S."/>
            <person name="Dougan E. K."/>
            <person name="Thang M."/>
            <person name="Chan C."/>
        </authorList>
    </citation>
    <scope>NUCLEOTIDE SEQUENCE [LARGE SCALE GENOMIC DNA]</scope>
</reference>
<feature type="region of interest" description="Disordered" evidence="1">
    <location>
        <begin position="61"/>
        <end position="130"/>
    </location>
</feature>
<dbReference type="EMBL" id="CAMXCT020001714">
    <property type="protein sequence ID" value="CAL1145825.1"/>
    <property type="molecule type" value="Genomic_DNA"/>
</dbReference>
<evidence type="ECO:0000259" key="3">
    <source>
        <dbReference type="PROSITE" id="PS51746"/>
    </source>
</evidence>
<evidence type="ECO:0000256" key="2">
    <source>
        <dbReference type="SAM" id="SignalP"/>
    </source>
</evidence>
<name>A0A9P1FZK3_9DINO</name>
<dbReference type="InterPro" id="IPR036457">
    <property type="entry name" value="PPM-type-like_dom_sf"/>
</dbReference>
<evidence type="ECO:0000313" key="5">
    <source>
        <dbReference type="EMBL" id="CAL4779762.1"/>
    </source>
</evidence>
<gene>
    <name evidence="4" type="ORF">C1SCF055_LOCUS19282</name>
</gene>
<proteinExistence type="predicted"/>
<keyword evidence="2" id="KW-0732">Signal</keyword>
<evidence type="ECO:0000313" key="6">
    <source>
        <dbReference type="Proteomes" id="UP001152797"/>
    </source>
</evidence>
<dbReference type="GO" id="GO:0004722">
    <property type="term" value="F:protein serine/threonine phosphatase activity"/>
    <property type="evidence" value="ECO:0007669"/>
    <property type="project" value="InterPro"/>
</dbReference>
<dbReference type="InterPro" id="IPR001932">
    <property type="entry name" value="PPM-type_phosphatase-like_dom"/>
</dbReference>